<accession>A0A9X3CRV5</accession>
<organism evidence="1 2">
    <name type="scientific">Vibrio qingdaonensis</name>
    <dbReference type="NCBI Taxonomy" id="2829491"/>
    <lineage>
        <taxon>Bacteria</taxon>
        <taxon>Pseudomonadati</taxon>
        <taxon>Pseudomonadota</taxon>
        <taxon>Gammaproteobacteria</taxon>
        <taxon>Vibrionales</taxon>
        <taxon>Vibrionaceae</taxon>
        <taxon>Vibrio</taxon>
    </lineage>
</organism>
<dbReference type="RefSeq" id="WP_265676839.1">
    <property type="nucleotide sequence ID" value="NZ_JAKRRY010000035.1"/>
</dbReference>
<dbReference type="EMBL" id="JAKRRY010000035">
    <property type="protein sequence ID" value="MCW8348316.1"/>
    <property type="molecule type" value="Genomic_DNA"/>
</dbReference>
<sequence>MIKKIATIAISALALVGCDESTDDSANQEGQCIAERHTPSPNLPNNNKEWYDIYVSSAELPDNSTVIPSQYCLTQSGYTGGAVTFEVSKSDVLSLRYDSGTSSSGDYHKLLSSDPNNEQDDFVYDVKYSGTDAPNVDSFQLETELVGGYTYIVFETNGGVQVKVLETQVLEEVTAQYPFLTEQIAVLNAKQIYDLKADYLDF</sequence>
<gene>
    <name evidence="1" type="ORF">MD535_20220</name>
</gene>
<protein>
    <recommendedName>
        <fullName evidence="3">Lipoprotein</fullName>
    </recommendedName>
</protein>
<comment type="caution">
    <text evidence="1">The sequence shown here is derived from an EMBL/GenBank/DDBJ whole genome shotgun (WGS) entry which is preliminary data.</text>
</comment>
<evidence type="ECO:0000313" key="2">
    <source>
        <dbReference type="Proteomes" id="UP001155587"/>
    </source>
</evidence>
<dbReference type="AlphaFoldDB" id="A0A9X3CRV5"/>
<reference evidence="1" key="1">
    <citation type="submission" date="2022-02" db="EMBL/GenBank/DDBJ databases">
        <title>Vibrio sp. nov, a new bacterium isolated from seawater.</title>
        <authorList>
            <person name="Yuan Y."/>
        </authorList>
    </citation>
    <scope>NUCLEOTIDE SEQUENCE</scope>
    <source>
        <strain evidence="1">ZSDZ65</strain>
    </source>
</reference>
<name>A0A9X3CRV5_9VIBR</name>
<proteinExistence type="predicted"/>
<keyword evidence="2" id="KW-1185">Reference proteome</keyword>
<evidence type="ECO:0000313" key="1">
    <source>
        <dbReference type="EMBL" id="MCW8348316.1"/>
    </source>
</evidence>
<evidence type="ECO:0008006" key="3">
    <source>
        <dbReference type="Google" id="ProtNLM"/>
    </source>
</evidence>
<dbReference type="PROSITE" id="PS51257">
    <property type="entry name" value="PROKAR_LIPOPROTEIN"/>
    <property type="match status" value="1"/>
</dbReference>
<dbReference type="Proteomes" id="UP001155587">
    <property type="component" value="Unassembled WGS sequence"/>
</dbReference>